<protein>
    <submittedName>
        <fullName evidence="2">Uncharacterized protein</fullName>
    </submittedName>
</protein>
<keyword evidence="3" id="KW-1185">Reference proteome</keyword>
<dbReference type="HOGENOM" id="CLU_3198844_0_0_0"/>
<gene>
    <name evidence="2" type="ordered locus">DET1312</name>
</gene>
<evidence type="ECO:0000313" key="3">
    <source>
        <dbReference type="Proteomes" id="UP000008289"/>
    </source>
</evidence>
<evidence type="ECO:0000256" key="1">
    <source>
        <dbReference type="SAM" id="Phobius"/>
    </source>
</evidence>
<dbReference type="EMBL" id="CP000027">
    <property type="protein sequence ID" value="AAW39489.1"/>
    <property type="molecule type" value="Genomic_DNA"/>
</dbReference>
<reference evidence="2 3" key="1">
    <citation type="journal article" date="2005" name="Science">
        <title>Genome sequence of the PCE-dechlorinating bacterium Dehalococcoides ethenogenes.</title>
        <authorList>
            <person name="Seshadri R."/>
            <person name="Adrian L."/>
            <person name="Fouts D.E."/>
            <person name="Eisen J.A."/>
            <person name="Phillippy A.M."/>
            <person name="Methe B.A."/>
            <person name="Ward N.L."/>
            <person name="Nelson W.C."/>
            <person name="Deboy R.T."/>
            <person name="Khouri H.M."/>
            <person name="Kolonay J.F."/>
            <person name="Dodson R.J."/>
            <person name="Daugherty S.C."/>
            <person name="Brinkac L.M."/>
            <person name="Sullivan S.A."/>
            <person name="Madupu R."/>
            <person name="Nelson K.E."/>
            <person name="Kang K.H."/>
            <person name="Impraim M."/>
            <person name="Tran K."/>
            <person name="Robinson J.M."/>
            <person name="Forberger H.A."/>
            <person name="Fraser C.M."/>
            <person name="Zinder S.H."/>
            <person name="Heidelberg J.F."/>
        </authorList>
    </citation>
    <scope>NUCLEOTIDE SEQUENCE [LARGE SCALE GENOMIC DNA]</scope>
    <source>
        <strain evidence="3">ATCC BAA-2266 / KCTC 15142 / 195</strain>
    </source>
</reference>
<organism evidence="2 3">
    <name type="scientific">Dehalococcoides mccartyi (strain ATCC BAA-2266 / KCTC 15142 / 195)</name>
    <name type="common">Dehalococcoides ethenogenes (strain 195)</name>
    <dbReference type="NCBI Taxonomy" id="243164"/>
    <lineage>
        <taxon>Bacteria</taxon>
        <taxon>Bacillati</taxon>
        <taxon>Chloroflexota</taxon>
        <taxon>Dehalococcoidia</taxon>
        <taxon>Dehalococcoidales</taxon>
        <taxon>Dehalococcoidaceae</taxon>
        <taxon>Dehalococcoides</taxon>
    </lineage>
</organism>
<evidence type="ECO:0000313" key="2">
    <source>
        <dbReference type="EMBL" id="AAW39489.1"/>
    </source>
</evidence>
<dbReference type="Proteomes" id="UP000008289">
    <property type="component" value="Chromosome"/>
</dbReference>
<keyword evidence="1" id="KW-1133">Transmembrane helix</keyword>
<sequence>MRCKGIISILVRRGIFAGRVQVNLPALWYNFLWFILGLAYKLEAD</sequence>
<proteinExistence type="predicted"/>
<feature type="transmembrane region" description="Helical" evidence="1">
    <location>
        <begin position="20"/>
        <end position="40"/>
    </location>
</feature>
<keyword evidence="1" id="KW-0812">Transmembrane</keyword>
<dbReference type="InParanoid" id="Q3Z6X5"/>
<keyword evidence="1" id="KW-0472">Membrane</keyword>
<name>Q3Z6X5_DEHM1</name>
<dbReference type="STRING" id="243164.DET1312"/>
<dbReference type="KEGG" id="det:DET1312"/>
<accession>Q3Z6X5</accession>
<dbReference type="AlphaFoldDB" id="Q3Z6X5"/>